<feature type="signal peptide" evidence="2">
    <location>
        <begin position="1"/>
        <end position="29"/>
    </location>
</feature>
<evidence type="ECO:0000313" key="4">
    <source>
        <dbReference type="Proteomes" id="UP001524547"/>
    </source>
</evidence>
<protein>
    <recommendedName>
        <fullName evidence="5">SH3 domain-containing protein</fullName>
    </recommendedName>
</protein>
<dbReference type="EMBL" id="JAMZEJ010000009">
    <property type="protein sequence ID" value="MCQ8242052.1"/>
    <property type="molecule type" value="Genomic_DNA"/>
</dbReference>
<keyword evidence="2" id="KW-0732">Signal</keyword>
<evidence type="ECO:0000256" key="2">
    <source>
        <dbReference type="SAM" id="SignalP"/>
    </source>
</evidence>
<evidence type="ECO:0000313" key="3">
    <source>
        <dbReference type="EMBL" id="MCQ8242052.1"/>
    </source>
</evidence>
<proteinExistence type="predicted"/>
<feature type="region of interest" description="Disordered" evidence="1">
    <location>
        <begin position="207"/>
        <end position="226"/>
    </location>
</feature>
<reference evidence="3 4" key="1">
    <citation type="submission" date="2022-06" db="EMBL/GenBank/DDBJ databases">
        <title>Rhizosaccharibacter gen. nov. sp. nov. KSS12, endophytic bacteria isolated from sugarcane.</title>
        <authorList>
            <person name="Pitiwittayakul N."/>
        </authorList>
    </citation>
    <scope>NUCLEOTIDE SEQUENCE [LARGE SCALE GENOMIC DNA]</scope>
    <source>
        <strain evidence="3 4">KSS12</strain>
    </source>
</reference>
<dbReference type="Proteomes" id="UP001524547">
    <property type="component" value="Unassembled WGS sequence"/>
</dbReference>
<accession>A0ABT1W1L5</accession>
<name>A0ABT1W1L5_9PROT</name>
<dbReference type="RefSeq" id="WP_422920806.1">
    <property type="nucleotide sequence ID" value="NZ_JAMZEJ010000009.1"/>
</dbReference>
<comment type="caution">
    <text evidence="3">The sequence shown here is derived from an EMBL/GenBank/DDBJ whole genome shotgun (WGS) entry which is preliminary data.</text>
</comment>
<organism evidence="3 4">
    <name type="scientific">Rhizosaccharibacter radicis</name>
    <dbReference type="NCBI Taxonomy" id="2782605"/>
    <lineage>
        <taxon>Bacteria</taxon>
        <taxon>Pseudomonadati</taxon>
        <taxon>Pseudomonadota</taxon>
        <taxon>Alphaproteobacteria</taxon>
        <taxon>Acetobacterales</taxon>
        <taxon>Acetobacteraceae</taxon>
        <taxon>Rhizosaccharibacter</taxon>
    </lineage>
</organism>
<sequence length="298" mass="29021">MNASCSPPRRSSRTLPALASVLCAALSVAGCKQRHAGPKAGGATHEAASGAVSAAERDLRAAFPGTGGAFAVRGVSSFGQAMDGRTAVCGQVNPFPGSPSLFVPFVSVLTEDVHAAGGFTVDRYVGTDTDGASRVYLAMIRFCYENGGPGQGPVHSVMALPPGPNAVGSSLPGGGTAPPGGRALAANGAAAAPVSVLGAAPPAASASVPNASGAAAPSPAGVSASADSAAGAVSGQTAASGVVVTRQNANIHAAPHGASVRVVPANTSLRVFARAGGGWLEVGDTAPWGWVHESMVRQ</sequence>
<evidence type="ECO:0000256" key="1">
    <source>
        <dbReference type="SAM" id="MobiDB-lite"/>
    </source>
</evidence>
<gene>
    <name evidence="3" type="ORF">NFI88_14520</name>
</gene>
<feature type="chain" id="PRO_5046624734" description="SH3 domain-containing protein" evidence="2">
    <location>
        <begin position="30"/>
        <end position="298"/>
    </location>
</feature>
<keyword evidence="4" id="KW-1185">Reference proteome</keyword>
<evidence type="ECO:0008006" key="5">
    <source>
        <dbReference type="Google" id="ProtNLM"/>
    </source>
</evidence>